<organism evidence="2 3">
    <name type="scientific">Trichoderma longibrachiatum ATCC 18648</name>
    <dbReference type="NCBI Taxonomy" id="983965"/>
    <lineage>
        <taxon>Eukaryota</taxon>
        <taxon>Fungi</taxon>
        <taxon>Dikarya</taxon>
        <taxon>Ascomycota</taxon>
        <taxon>Pezizomycotina</taxon>
        <taxon>Sordariomycetes</taxon>
        <taxon>Hypocreomycetidae</taxon>
        <taxon>Hypocreales</taxon>
        <taxon>Hypocreaceae</taxon>
        <taxon>Trichoderma</taxon>
    </lineage>
</organism>
<name>A0A2T4C6M8_TRILO</name>
<proteinExistence type="predicted"/>
<feature type="transmembrane region" description="Helical" evidence="1">
    <location>
        <begin position="32"/>
        <end position="60"/>
    </location>
</feature>
<reference evidence="2 3" key="1">
    <citation type="submission" date="2016-07" db="EMBL/GenBank/DDBJ databases">
        <title>Multiple horizontal gene transfer events from other fungi enriched the ability of initially mycotrophic Trichoderma (Ascomycota) to feed on dead plant biomass.</title>
        <authorList>
            <consortium name="DOE Joint Genome Institute"/>
            <person name="Aerts A."/>
            <person name="Atanasova L."/>
            <person name="Chenthamara K."/>
            <person name="Zhang J."/>
            <person name="Grujic M."/>
            <person name="Henrissat B."/>
            <person name="Kuo A."/>
            <person name="Salamov A."/>
            <person name="Lipzen A."/>
            <person name="Labutti K."/>
            <person name="Barry K."/>
            <person name="Miao Y."/>
            <person name="Rahimi M.J."/>
            <person name="Shen Q."/>
            <person name="Grigoriev I.V."/>
            <person name="Kubicek C.P."/>
            <person name="Druzhinina I.S."/>
        </authorList>
    </citation>
    <scope>NUCLEOTIDE SEQUENCE [LARGE SCALE GENOMIC DNA]</scope>
    <source>
        <strain evidence="2 3">ATCC 18648</strain>
    </source>
</reference>
<protein>
    <submittedName>
        <fullName evidence="2">Uncharacterized protein</fullName>
    </submittedName>
</protein>
<sequence>MCFCGLVNGRSEAHPFFHSFIHTSCRYSTNSLAWFLSLIMSAGVLSGGVRILVVFGVLTLHDSSRDNGSYGNGQATRIQCIYTPASGKGTSFWLCFVFLGYHHHHQGLSCIGRSTAGLDLGWTRQQWRLVEGKESDRGHTGFACQT</sequence>
<accession>A0A2T4C6M8</accession>
<dbReference type="Proteomes" id="UP000240760">
    <property type="component" value="Unassembled WGS sequence"/>
</dbReference>
<gene>
    <name evidence="2" type="ORF">M440DRAFT_274762</name>
</gene>
<keyword evidence="1" id="KW-1133">Transmembrane helix</keyword>
<dbReference type="AlphaFoldDB" id="A0A2T4C6M8"/>
<evidence type="ECO:0000313" key="2">
    <source>
        <dbReference type="EMBL" id="PTB77203.1"/>
    </source>
</evidence>
<keyword evidence="3" id="KW-1185">Reference proteome</keyword>
<evidence type="ECO:0000313" key="3">
    <source>
        <dbReference type="Proteomes" id="UP000240760"/>
    </source>
</evidence>
<keyword evidence="1" id="KW-0812">Transmembrane</keyword>
<dbReference type="EMBL" id="KZ679130">
    <property type="protein sequence ID" value="PTB77203.1"/>
    <property type="molecule type" value="Genomic_DNA"/>
</dbReference>
<keyword evidence="1" id="KW-0472">Membrane</keyword>
<evidence type="ECO:0000256" key="1">
    <source>
        <dbReference type="SAM" id="Phobius"/>
    </source>
</evidence>